<accession>A0ABR3EJ74</accession>
<dbReference type="EMBL" id="JBAHYK010004281">
    <property type="protein sequence ID" value="KAL0562900.1"/>
    <property type="molecule type" value="Genomic_DNA"/>
</dbReference>
<organism evidence="1 2">
    <name type="scientific">Marasmius crinis-equi</name>
    <dbReference type="NCBI Taxonomy" id="585013"/>
    <lineage>
        <taxon>Eukaryota</taxon>
        <taxon>Fungi</taxon>
        <taxon>Dikarya</taxon>
        <taxon>Basidiomycota</taxon>
        <taxon>Agaricomycotina</taxon>
        <taxon>Agaricomycetes</taxon>
        <taxon>Agaricomycetidae</taxon>
        <taxon>Agaricales</taxon>
        <taxon>Marasmiineae</taxon>
        <taxon>Marasmiaceae</taxon>
        <taxon>Marasmius</taxon>
    </lineage>
</organism>
<keyword evidence="2" id="KW-1185">Reference proteome</keyword>
<evidence type="ECO:0000313" key="1">
    <source>
        <dbReference type="EMBL" id="KAL0562900.1"/>
    </source>
</evidence>
<evidence type="ECO:0000313" key="2">
    <source>
        <dbReference type="Proteomes" id="UP001465976"/>
    </source>
</evidence>
<sequence length="60" mass="7071">MGTLYESTAVIQGEEIAKPPVLEDEAKKWAEEWDEETARELKRRAEMNLPDYEYLLQRSI</sequence>
<comment type="caution">
    <text evidence="1">The sequence shown here is derived from an EMBL/GenBank/DDBJ whole genome shotgun (WGS) entry which is preliminary data.</text>
</comment>
<name>A0ABR3EJ74_9AGAR</name>
<protein>
    <submittedName>
        <fullName evidence="1">Uncharacterized protein</fullName>
    </submittedName>
</protein>
<proteinExistence type="predicted"/>
<reference evidence="1 2" key="1">
    <citation type="submission" date="2024-02" db="EMBL/GenBank/DDBJ databases">
        <title>A draft genome for the cacao thread blight pathogen Marasmius crinis-equi.</title>
        <authorList>
            <person name="Cohen S.P."/>
            <person name="Baruah I.K."/>
            <person name="Amoako-Attah I."/>
            <person name="Bukari Y."/>
            <person name="Meinhardt L.W."/>
            <person name="Bailey B.A."/>
        </authorList>
    </citation>
    <scope>NUCLEOTIDE SEQUENCE [LARGE SCALE GENOMIC DNA]</scope>
    <source>
        <strain evidence="1 2">GH-76</strain>
    </source>
</reference>
<dbReference type="Proteomes" id="UP001465976">
    <property type="component" value="Unassembled WGS sequence"/>
</dbReference>
<gene>
    <name evidence="1" type="ORF">V5O48_019178</name>
</gene>